<evidence type="ECO:0008006" key="3">
    <source>
        <dbReference type="Google" id="ProtNLM"/>
    </source>
</evidence>
<evidence type="ECO:0000313" key="2">
    <source>
        <dbReference type="Proteomes" id="UP000285123"/>
    </source>
</evidence>
<reference evidence="1 2" key="1">
    <citation type="submission" date="2013-10" db="EMBL/GenBank/DDBJ databases">
        <title>Salinisphaera halophila YIM 95161 Genome Sequencing.</title>
        <authorList>
            <person name="Lai Q."/>
            <person name="Li C."/>
            <person name="Shao Z."/>
        </authorList>
    </citation>
    <scope>NUCLEOTIDE SEQUENCE [LARGE SCALE GENOMIC DNA]</scope>
    <source>
        <strain evidence="1 2">YIM 95161</strain>
    </source>
</reference>
<organism evidence="1 2">
    <name type="scientific">Salinisphaera orenii YIM 95161</name>
    <dbReference type="NCBI Taxonomy" id="1051139"/>
    <lineage>
        <taxon>Bacteria</taxon>
        <taxon>Pseudomonadati</taxon>
        <taxon>Pseudomonadota</taxon>
        <taxon>Gammaproteobacteria</taxon>
        <taxon>Salinisphaerales</taxon>
        <taxon>Salinisphaeraceae</taxon>
        <taxon>Salinisphaera</taxon>
    </lineage>
</organism>
<accession>A0A423PRR2</accession>
<protein>
    <recommendedName>
        <fullName evidence="3">Phage tail assembly protein</fullName>
    </recommendedName>
</protein>
<dbReference type="AlphaFoldDB" id="A0A423PRR2"/>
<comment type="caution">
    <text evidence="1">The sequence shown here is derived from an EMBL/GenBank/DDBJ whole genome shotgun (WGS) entry which is preliminary data.</text>
</comment>
<dbReference type="InterPro" id="IPR019289">
    <property type="entry name" value="Phage_tail_E/E"/>
</dbReference>
<dbReference type="RefSeq" id="WP_123591430.1">
    <property type="nucleotide sequence ID" value="NZ_AYKF01000088.1"/>
</dbReference>
<evidence type="ECO:0000313" key="1">
    <source>
        <dbReference type="EMBL" id="ROO28284.1"/>
    </source>
</evidence>
<dbReference type="OrthoDB" id="7065489at2"/>
<dbReference type="Proteomes" id="UP000285123">
    <property type="component" value="Unassembled WGS sequence"/>
</dbReference>
<gene>
    <name evidence="1" type="ORF">SAHL_10875</name>
</gene>
<dbReference type="EMBL" id="AYKF01000088">
    <property type="protein sequence ID" value="ROO28284.1"/>
    <property type="molecule type" value="Genomic_DNA"/>
</dbReference>
<proteinExistence type="predicted"/>
<dbReference type="Pfam" id="PF10109">
    <property type="entry name" value="Phage_TAC_7"/>
    <property type="match status" value="1"/>
</dbReference>
<sequence length="120" mass="13127">MEQVNDVTVRFERDEEIDREQLKVALPATIVVGLISPKEFGGERRTELTFEEATGEHIEKINKAGNERAQHEVAMRVIGECCGLGPNEVKALGGRDIARLSDVLGYFLGSESAPTDSAGR</sequence>
<name>A0A423PRR2_9GAMM</name>